<proteinExistence type="predicted"/>
<dbReference type="EMBL" id="FZOA01000008">
    <property type="protein sequence ID" value="SNR96017.1"/>
    <property type="molecule type" value="Genomic_DNA"/>
</dbReference>
<accession>A0A239AK21</accession>
<dbReference type="AlphaFoldDB" id="A0A239AK21"/>
<organism evidence="1 2">
    <name type="scientific">Methylobacillus rhizosphaerae</name>
    <dbReference type="NCBI Taxonomy" id="551994"/>
    <lineage>
        <taxon>Bacteria</taxon>
        <taxon>Pseudomonadati</taxon>
        <taxon>Pseudomonadota</taxon>
        <taxon>Betaproteobacteria</taxon>
        <taxon>Nitrosomonadales</taxon>
        <taxon>Methylophilaceae</taxon>
        <taxon>Methylobacillus</taxon>
    </lineage>
</organism>
<keyword evidence="2" id="KW-1185">Reference proteome</keyword>
<sequence>MKLQIYYSDLPDGLHALNDNEALLRIMARGRVQWMDEGWEENLCQLFGIARQQDLPLAALARIGLGAAVDSGYWLLASPVNLALQRDTFSLGQPAPLWLTPTEDESLRASLNQHFAEDGLVFLSGAQGHWHVCLKTVPDLVTTSLARAAGRDITHYLPQGADAQRWRQLLNEIQMLLFHHPVNQVREAQNKLPVNSIWLHGGGEVPTAGRISVDSVYSGDVCVQGAATLSGMAAMPVQPLQHILGNKHETCLVQAAYGELGCEWAAELWQALKLRQVSEVIIYFAWEGRMLTVSMTTNDTWKFWRRPKTIEAYI</sequence>
<name>A0A239AK21_9PROT</name>
<evidence type="ECO:0000313" key="1">
    <source>
        <dbReference type="EMBL" id="SNR96017.1"/>
    </source>
</evidence>
<protein>
    <recommendedName>
        <fullName evidence="3">Phosphoglycerate mutase</fullName>
    </recommendedName>
</protein>
<gene>
    <name evidence="1" type="ORF">SAMN05192560_1963</name>
</gene>
<evidence type="ECO:0000313" key="2">
    <source>
        <dbReference type="Proteomes" id="UP000198305"/>
    </source>
</evidence>
<reference evidence="2" key="1">
    <citation type="submission" date="2017-06" db="EMBL/GenBank/DDBJ databases">
        <authorList>
            <person name="Varghese N."/>
            <person name="Submissions S."/>
        </authorList>
    </citation>
    <scope>NUCLEOTIDE SEQUENCE [LARGE SCALE GENOMIC DNA]</scope>
    <source>
        <strain evidence="2">Ca-68</strain>
    </source>
</reference>
<dbReference type="RefSeq" id="WP_089376050.1">
    <property type="nucleotide sequence ID" value="NZ_FZOA01000008.1"/>
</dbReference>
<evidence type="ECO:0008006" key="3">
    <source>
        <dbReference type="Google" id="ProtNLM"/>
    </source>
</evidence>
<dbReference type="Proteomes" id="UP000198305">
    <property type="component" value="Unassembled WGS sequence"/>
</dbReference>
<dbReference type="OrthoDB" id="5295974at2"/>